<dbReference type="NCBIfam" id="NF003719">
    <property type="entry name" value="PRK05329.1-2"/>
    <property type="match status" value="1"/>
</dbReference>
<feature type="domain" description="FAD-dependent oxidoreductase 2 FAD-binding" evidence="5">
    <location>
        <begin position="4"/>
        <end position="399"/>
    </location>
</feature>
<dbReference type="AlphaFoldDB" id="A0A921STL2"/>
<dbReference type="Gene3D" id="3.50.50.60">
    <property type="entry name" value="FAD/NAD(P)-binding domain"/>
    <property type="match status" value="1"/>
</dbReference>
<evidence type="ECO:0000313" key="6">
    <source>
        <dbReference type="EMBL" id="HJG88025.1"/>
    </source>
</evidence>
<evidence type="ECO:0000313" key="7">
    <source>
        <dbReference type="Proteomes" id="UP000757103"/>
    </source>
</evidence>
<evidence type="ECO:0000256" key="2">
    <source>
        <dbReference type="ARBA" id="ARBA00022630"/>
    </source>
</evidence>
<dbReference type="PIRSF" id="PIRSF000141">
    <property type="entry name" value="Anaerobic_G3P_dh"/>
    <property type="match status" value="1"/>
</dbReference>
<dbReference type="Proteomes" id="UP000757103">
    <property type="component" value="Unassembled WGS sequence"/>
</dbReference>
<dbReference type="NCBIfam" id="NF003718">
    <property type="entry name" value="PRK05329.1-1"/>
    <property type="match status" value="1"/>
</dbReference>
<reference evidence="6" key="2">
    <citation type="submission" date="2021-09" db="EMBL/GenBank/DDBJ databases">
        <authorList>
            <person name="Gilroy R."/>
        </authorList>
    </citation>
    <scope>NUCLEOTIDE SEQUENCE</scope>
    <source>
        <strain evidence="6">CHK121-7720</strain>
    </source>
</reference>
<name>A0A921STL2_9BACT</name>
<dbReference type="GO" id="GO:0004368">
    <property type="term" value="F:glycerol-3-phosphate dehydrogenase (quinone) activity"/>
    <property type="evidence" value="ECO:0007669"/>
    <property type="project" value="UniProtKB-EC"/>
</dbReference>
<comment type="similarity">
    <text evidence="1">Belongs to the carotenoid/retinoid oxidoreductase family.</text>
</comment>
<dbReference type="NCBIfam" id="NF003720">
    <property type="entry name" value="PRK05329.1-3"/>
    <property type="match status" value="1"/>
</dbReference>
<comment type="caution">
    <text evidence="6">The sequence shown here is derived from an EMBL/GenBank/DDBJ whole genome shotgun (WGS) entry which is preliminary data.</text>
</comment>
<keyword evidence="2" id="KW-0285">Flavoprotein</keyword>
<evidence type="ECO:0000256" key="4">
    <source>
        <dbReference type="ARBA" id="ARBA00023002"/>
    </source>
</evidence>
<dbReference type="PANTHER" id="PTHR43734">
    <property type="entry name" value="PHYTOENE DESATURASE"/>
    <property type="match status" value="1"/>
</dbReference>
<reference evidence="6" key="1">
    <citation type="journal article" date="2021" name="PeerJ">
        <title>Extensive microbial diversity within the chicken gut microbiome revealed by metagenomics and culture.</title>
        <authorList>
            <person name="Gilroy R."/>
            <person name="Ravi A."/>
            <person name="Getino M."/>
            <person name="Pursley I."/>
            <person name="Horton D.L."/>
            <person name="Alikhan N.F."/>
            <person name="Baker D."/>
            <person name="Gharbi K."/>
            <person name="Hall N."/>
            <person name="Watson M."/>
            <person name="Adriaenssens E.M."/>
            <person name="Foster-Nyarko E."/>
            <person name="Jarju S."/>
            <person name="Secka A."/>
            <person name="Antonio M."/>
            <person name="Oren A."/>
            <person name="Chaudhuri R.R."/>
            <person name="La Ragione R."/>
            <person name="Hildebrand F."/>
            <person name="Pallen M.J."/>
        </authorList>
    </citation>
    <scope>NUCLEOTIDE SEQUENCE</scope>
    <source>
        <strain evidence="6">CHK121-7720</strain>
    </source>
</reference>
<accession>A0A921STL2</accession>
<gene>
    <name evidence="6" type="primary">glpB</name>
    <name evidence="6" type="ORF">K8U91_00920</name>
</gene>
<keyword evidence="3" id="KW-0288">FMN</keyword>
<sequence>MKFDTVIIGGGLAGLTCGIRLQQAGTKCAIVSAGQSALHFSSGSFDLLNELPDGTPVSNPEEAVAQLDKSHPYAKIGDRFAHYAQEAKQTLIDAGVGVHGDSKHNTYRISPMGTTLPTWLTLDDFTTLESPDELKGKKILLVNITGFLDFNTKFVADAFETAGASCQIVAISLPEFERLRQSPTEMRSANIARVMESGSVLETFIARLQEKSKGFDIVAVPAIFGLASSQTVSTLKKQLDIPVYVIPTMPPSVPGIRTQQRLRHVFEQAGGYYMLGDTVVNAETGDGRVYSVYTVNHGDIALQADHFVLASGSFFSNGLYALMDRVFDPVFDADVEFDPNRNTWYDPSVFASQRYRTFGVATDDRFRIKIHGKTQENVYAIGSVLSGFDALQEGCGAGVSLLTALYVADNLKK</sequence>
<evidence type="ECO:0000256" key="3">
    <source>
        <dbReference type="ARBA" id="ARBA00022643"/>
    </source>
</evidence>
<organism evidence="6 7">
    <name type="scientific">Barnesiella viscericola</name>
    <dbReference type="NCBI Taxonomy" id="397865"/>
    <lineage>
        <taxon>Bacteria</taxon>
        <taxon>Pseudomonadati</taxon>
        <taxon>Bacteroidota</taxon>
        <taxon>Bacteroidia</taxon>
        <taxon>Bacteroidales</taxon>
        <taxon>Barnesiellaceae</taxon>
        <taxon>Barnesiella</taxon>
    </lineage>
</organism>
<dbReference type="InterPro" id="IPR003953">
    <property type="entry name" value="FAD-dep_OxRdtase_2_FAD-bd"/>
</dbReference>
<dbReference type="SUPFAM" id="SSF51905">
    <property type="entry name" value="FAD/NAD(P)-binding domain"/>
    <property type="match status" value="1"/>
</dbReference>
<dbReference type="EC" id="1.1.5.3" evidence="6"/>
<dbReference type="RefSeq" id="WP_273305129.1">
    <property type="nucleotide sequence ID" value="NZ_DYUD01000006.1"/>
</dbReference>
<protein>
    <submittedName>
        <fullName evidence="6">Glycerol-3-phosphate dehydrogenase subunit GlpB</fullName>
        <ecNumber evidence="6">1.1.5.3</ecNumber>
    </submittedName>
</protein>
<dbReference type="GO" id="GO:0009331">
    <property type="term" value="C:glycerol-3-phosphate dehydrogenase (FAD) complex"/>
    <property type="evidence" value="ECO:0007669"/>
    <property type="project" value="InterPro"/>
</dbReference>
<dbReference type="EMBL" id="DYUD01000006">
    <property type="protein sequence ID" value="HJG88025.1"/>
    <property type="molecule type" value="Genomic_DNA"/>
</dbReference>
<dbReference type="InterPro" id="IPR036188">
    <property type="entry name" value="FAD/NAD-bd_sf"/>
</dbReference>
<dbReference type="NCBIfam" id="TIGR03378">
    <property type="entry name" value="glycerol3P_GlpB"/>
    <property type="match status" value="1"/>
</dbReference>
<keyword evidence="4 6" id="KW-0560">Oxidoreductase</keyword>
<dbReference type="PANTHER" id="PTHR43734:SF7">
    <property type="entry name" value="4,4'-DIAPONEUROSPORENE OXYGENASE"/>
    <property type="match status" value="1"/>
</dbReference>
<evidence type="ECO:0000259" key="5">
    <source>
        <dbReference type="Pfam" id="PF00890"/>
    </source>
</evidence>
<proteinExistence type="inferred from homology"/>
<dbReference type="InterPro" id="IPR009158">
    <property type="entry name" value="G3P_DH_GlpB_su"/>
</dbReference>
<dbReference type="Pfam" id="PF00890">
    <property type="entry name" value="FAD_binding_2"/>
    <property type="match status" value="1"/>
</dbReference>
<evidence type="ECO:0000256" key="1">
    <source>
        <dbReference type="ARBA" id="ARBA00006046"/>
    </source>
</evidence>